<organism evidence="2 3">
    <name type="scientific">Methylomonas aurea</name>
    <dbReference type="NCBI Taxonomy" id="2952224"/>
    <lineage>
        <taxon>Bacteria</taxon>
        <taxon>Pseudomonadati</taxon>
        <taxon>Pseudomonadota</taxon>
        <taxon>Gammaproteobacteria</taxon>
        <taxon>Methylococcales</taxon>
        <taxon>Methylococcaceae</taxon>
        <taxon>Methylomonas</taxon>
    </lineage>
</organism>
<dbReference type="SUPFAM" id="SSF48452">
    <property type="entry name" value="TPR-like"/>
    <property type="match status" value="1"/>
</dbReference>
<evidence type="ECO:0008006" key="4">
    <source>
        <dbReference type="Google" id="ProtNLM"/>
    </source>
</evidence>
<accession>A0ABT1UJ85</accession>
<keyword evidence="3" id="KW-1185">Reference proteome</keyword>
<dbReference type="EMBL" id="JANIBM010000011">
    <property type="protein sequence ID" value="MCQ8181730.1"/>
    <property type="molecule type" value="Genomic_DNA"/>
</dbReference>
<evidence type="ECO:0000313" key="3">
    <source>
        <dbReference type="Proteomes" id="UP001524569"/>
    </source>
</evidence>
<feature type="compositionally biased region" description="Polar residues" evidence="1">
    <location>
        <begin position="42"/>
        <end position="54"/>
    </location>
</feature>
<proteinExistence type="predicted"/>
<dbReference type="Proteomes" id="UP001524569">
    <property type="component" value="Unassembled WGS sequence"/>
</dbReference>
<evidence type="ECO:0000313" key="2">
    <source>
        <dbReference type="EMBL" id="MCQ8181730.1"/>
    </source>
</evidence>
<feature type="compositionally biased region" description="Polar residues" evidence="1">
    <location>
        <begin position="61"/>
        <end position="72"/>
    </location>
</feature>
<protein>
    <recommendedName>
        <fullName evidence="4">Tetratricopeptide repeat protein</fullName>
    </recommendedName>
</protein>
<sequence>MLMINGKNLGEGCSTLAARLKSRLERPFVIVILLLASQAPSTTLAAGPSTSSSDAKPPTGLDTSVPDSVSQYPNPPAASVSSVENADWPKNRYAKCRAQPSMVCLFEQVAENLPYDSPDGLAHRNGFSLTALALGVPEWARKTHLLDTNSNYNRYSWLAEPTSLLARAQWALGLNSEAQRSATQAFDIAFTKRKGTSRATYLTDMESVLPLFLVGDSPVSADKAMSYFNFAKTEQVPNAFRILENAAIAQARHGNIQEAAQLAEILSAEANAGTVSLSGLRVFKDKQPGLYTSVMLALAEGRLDRGDTAAAREALGELEQSEPYFLKETQLAARAGVLYARLGETDKAVGAVRNITRPIFQSGMDGVAVALCKANRYDAGQALAEKIVELEKAMGFKIISSITKAKLAKIAFFCGNPEKAKTDFVDALTIANDFHCSTDSCTKEYRYIKNMKLDVLATGWLEPIWQRGRFEDPLISLKIAVQRAEQGDALAALARLDELAAIYPGNHGDGFPHLFALAKAQVLAVLGRNSEMETELATARSIAVNYDHHRRRARGLLEIAETLLKLKQTDKAQVYAKEAANELAKNMSTGQGQFVYSTPGDEGIVKLLAQTGADTDALHTAWSFLEPDRHGQLVDQKQPRQKVLTEIALAQFKQEPNTQLLEAISKIESLSDRMNSWRQALTIAASLENDEGQDFVKSALRGELQNLPESLKASMKPSDRRQAIHSSATLLQAHTLVIDEAQKLSVIQELAESARAMTENQYGAKALCELAYTAHAIRQPALASAWFEEAKTRADKKYYSYNFPIEESPLGACAYWAKTAGNTELANTLAAELQKLMPEKLDNIASQIHTLLNVAIAYAEYEKGEIFWAEYGR</sequence>
<dbReference type="InterPro" id="IPR011990">
    <property type="entry name" value="TPR-like_helical_dom_sf"/>
</dbReference>
<dbReference type="RefSeq" id="WP_256611021.1">
    <property type="nucleotide sequence ID" value="NZ_JANIBM010000011.1"/>
</dbReference>
<name>A0ABT1UJ85_9GAMM</name>
<gene>
    <name evidence="2" type="ORF">NP603_11470</name>
</gene>
<reference evidence="2 3" key="1">
    <citation type="submission" date="2022-07" db="EMBL/GenBank/DDBJ databases">
        <title>Methylomonas rivi sp. nov., Methylomonas rosea sp. nov., Methylomonas aureus sp. nov. and Methylomonas subterranea sp. nov., four novel methanotrophs isolated from a freshwater creek and the deep terrestrial subsurface.</title>
        <authorList>
            <person name="Abin C."/>
            <person name="Sankaranarayanan K."/>
            <person name="Garner C."/>
            <person name="Sindelar R."/>
            <person name="Kotary K."/>
            <person name="Garner R."/>
            <person name="Barclay S."/>
            <person name="Lawson P."/>
            <person name="Krumholz L."/>
        </authorList>
    </citation>
    <scope>NUCLEOTIDE SEQUENCE [LARGE SCALE GENOMIC DNA]</scope>
    <source>
        <strain evidence="2 3">SURF-1</strain>
    </source>
</reference>
<feature type="region of interest" description="Disordered" evidence="1">
    <location>
        <begin position="42"/>
        <end position="84"/>
    </location>
</feature>
<evidence type="ECO:0000256" key="1">
    <source>
        <dbReference type="SAM" id="MobiDB-lite"/>
    </source>
</evidence>
<comment type="caution">
    <text evidence="2">The sequence shown here is derived from an EMBL/GenBank/DDBJ whole genome shotgun (WGS) entry which is preliminary data.</text>
</comment>